<reference evidence="1" key="1">
    <citation type="journal article" date="2014" name="Int. J. Syst. Evol. Microbiol.">
        <title>Complete genome of a new Firmicutes species belonging to the dominant human colonic microbiota ('Ruminococcus bicirculans') reveals two chromosomes and a selective capacity to utilize plant glucans.</title>
        <authorList>
            <consortium name="NISC Comparative Sequencing Program"/>
            <person name="Wegmann U."/>
            <person name="Louis P."/>
            <person name="Goesmann A."/>
            <person name="Henrissat B."/>
            <person name="Duncan S.H."/>
            <person name="Flint H.J."/>
        </authorList>
    </citation>
    <scope>NUCLEOTIDE SEQUENCE</scope>
    <source>
        <strain evidence="1">NBRC 108219</strain>
    </source>
</reference>
<name>A0ABQ5V8M3_9PROT</name>
<dbReference type="Proteomes" id="UP001161391">
    <property type="component" value="Unassembled WGS sequence"/>
</dbReference>
<reference evidence="1" key="2">
    <citation type="submission" date="2023-01" db="EMBL/GenBank/DDBJ databases">
        <title>Draft genome sequence of Algimonas ampicilliniresistens strain NBRC 108219.</title>
        <authorList>
            <person name="Sun Q."/>
            <person name="Mori K."/>
        </authorList>
    </citation>
    <scope>NUCLEOTIDE SEQUENCE</scope>
    <source>
        <strain evidence="1">NBRC 108219</strain>
    </source>
</reference>
<dbReference type="EMBL" id="BSNK01000002">
    <property type="protein sequence ID" value="GLQ23869.1"/>
    <property type="molecule type" value="Genomic_DNA"/>
</dbReference>
<comment type="caution">
    <text evidence="1">The sequence shown here is derived from an EMBL/GenBank/DDBJ whole genome shotgun (WGS) entry which is preliminary data.</text>
</comment>
<accession>A0ABQ5V8M3</accession>
<gene>
    <name evidence="1" type="ORF">GCM10007853_17430</name>
</gene>
<proteinExistence type="predicted"/>
<sequence>MTFRESFDAYVCEGDVITTEADGFTVTARIVRDDIPDAPDKRQDGFWPTLDPQDAGYIGAGKTHADLETTMARAKSVMEAWEADEWFYCGIVVCVSRAGVTLDDHAASLWGIEANYPDSDNAYLSEVANQLLPEALETARAALARLCAGCGYTDAEAAA</sequence>
<evidence type="ECO:0000313" key="2">
    <source>
        <dbReference type="Proteomes" id="UP001161391"/>
    </source>
</evidence>
<keyword evidence="2" id="KW-1185">Reference proteome</keyword>
<protein>
    <submittedName>
        <fullName evidence="1">Uncharacterized protein</fullName>
    </submittedName>
</protein>
<dbReference type="RefSeq" id="WP_284389721.1">
    <property type="nucleotide sequence ID" value="NZ_BSNK01000002.1"/>
</dbReference>
<evidence type="ECO:0000313" key="1">
    <source>
        <dbReference type="EMBL" id="GLQ23869.1"/>
    </source>
</evidence>
<organism evidence="1 2">
    <name type="scientific">Algimonas ampicilliniresistens</name>
    <dbReference type="NCBI Taxonomy" id="1298735"/>
    <lineage>
        <taxon>Bacteria</taxon>
        <taxon>Pseudomonadati</taxon>
        <taxon>Pseudomonadota</taxon>
        <taxon>Alphaproteobacteria</taxon>
        <taxon>Maricaulales</taxon>
        <taxon>Robiginitomaculaceae</taxon>
        <taxon>Algimonas</taxon>
    </lineage>
</organism>